<dbReference type="Proteomes" id="UP001162992">
    <property type="component" value="Chromosome 2"/>
</dbReference>
<comment type="caution">
    <text evidence="1">The sequence shown here is derived from an EMBL/GenBank/DDBJ whole genome shotgun (WGS) entry which is preliminary data.</text>
</comment>
<dbReference type="EMBL" id="CM055093">
    <property type="protein sequence ID" value="KAJ7564814.1"/>
    <property type="molecule type" value="Genomic_DNA"/>
</dbReference>
<organism evidence="1 2">
    <name type="scientific">Diphasiastrum complanatum</name>
    <name type="common">Issler's clubmoss</name>
    <name type="synonym">Lycopodium complanatum</name>
    <dbReference type="NCBI Taxonomy" id="34168"/>
    <lineage>
        <taxon>Eukaryota</taxon>
        <taxon>Viridiplantae</taxon>
        <taxon>Streptophyta</taxon>
        <taxon>Embryophyta</taxon>
        <taxon>Tracheophyta</taxon>
        <taxon>Lycopodiopsida</taxon>
        <taxon>Lycopodiales</taxon>
        <taxon>Lycopodiaceae</taxon>
        <taxon>Lycopodioideae</taxon>
        <taxon>Diphasiastrum</taxon>
    </lineage>
</organism>
<evidence type="ECO:0000313" key="1">
    <source>
        <dbReference type="EMBL" id="KAJ7564814.1"/>
    </source>
</evidence>
<name>A0ACC2EE92_DIPCM</name>
<keyword evidence="2" id="KW-1185">Reference proteome</keyword>
<protein>
    <submittedName>
        <fullName evidence="1">Uncharacterized protein</fullName>
    </submittedName>
</protein>
<gene>
    <name evidence="1" type="ORF">O6H91_02G034400</name>
</gene>
<reference evidence="2" key="1">
    <citation type="journal article" date="2024" name="Proc. Natl. Acad. Sci. U.S.A.">
        <title>Extraordinary preservation of gene collinearity over three hundred million years revealed in homosporous lycophytes.</title>
        <authorList>
            <person name="Li C."/>
            <person name="Wickell D."/>
            <person name="Kuo L.Y."/>
            <person name="Chen X."/>
            <person name="Nie B."/>
            <person name="Liao X."/>
            <person name="Peng D."/>
            <person name="Ji J."/>
            <person name="Jenkins J."/>
            <person name="Williams M."/>
            <person name="Shu S."/>
            <person name="Plott C."/>
            <person name="Barry K."/>
            <person name="Rajasekar S."/>
            <person name="Grimwood J."/>
            <person name="Han X."/>
            <person name="Sun S."/>
            <person name="Hou Z."/>
            <person name="He W."/>
            <person name="Dai G."/>
            <person name="Sun C."/>
            <person name="Schmutz J."/>
            <person name="Leebens-Mack J.H."/>
            <person name="Li F.W."/>
            <person name="Wang L."/>
        </authorList>
    </citation>
    <scope>NUCLEOTIDE SEQUENCE [LARGE SCALE GENOMIC DNA]</scope>
    <source>
        <strain evidence="2">cv. PW_Plant_1</strain>
    </source>
</reference>
<sequence>MDSSPVDNVSKKRAAFCQLTKDDDPDGEEENIQPTIETGTFKRASDDVLASRRIVRVRRNSSPPLNAAPNPFASIALVPPSNLNLKAETAPAVTGSEELSANESKDVKDGDVLKDQDGEKDRSLHENQNLQTSNSVEAQVDAGILAGGAHETATGQLESIPKAEDAAGNRETELIQPGENGGNDLAESNRKAELSTRKEESPIIGLSFQQHSTGINAFSGSFGTGFSKSSFSFGITSSPISSSVGFGAFGSSSSLGSTPFASSLSTEGGLPSFFGKNNTGAVAPFQLFGSQDEPATPANSGQMTQATVSLSEVPVETGEEKEKAIFAADATLFEFVDRAWKERGKGEIRVNLSEDADRKARLVMRSKGNLRLLLNASLFPDIRMNKMDNRSVTFACANSASTLNVGGLTTYALKLKDGSTSANFMAVVDAHKLSSPQTKTQRTPPGAPEKNEDPAEEIQNTTEKSVEARSDHV</sequence>
<accession>A0ACC2EE92</accession>
<evidence type="ECO:0000313" key="2">
    <source>
        <dbReference type="Proteomes" id="UP001162992"/>
    </source>
</evidence>
<proteinExistence type="predicted"/>